<dbReference type="Proteomes" id="UP000070483">
    <property type="component" value="Unassembled WGS sequence"/>
</dbReference>
<evidence type="ECO:0000256" key="5">
    <source>
        <dbReference type="ARBA" id="ARBA00022692"/>
    </source>
</evidence>
<dbReference type="OrthoDB" id="9794315at2"/>
<name>A0A134ACR5_9FUSO</name>
<evidence type="ECO:0000313" key="12">
    <source>
        <dbReference type="Proteomes" id="UP000321397"/>
    </source>
</evidence>
<feature type="transmembrane region" description="Helical" evidence="8">
    <location>
        <begin position="12"/>
        <end position="29"/>
    </location>
</feature>
<comment type="similarity">
    <text evidence="2">Belongs to the auxin efflux carrier (TC 2.A.69) family.</text>
</comment>
<dbReference type="Proteomes" id="UP000321397">
    <property type="component" value="Chromosome"/>
</dbReference>
<feature type="transmembrane region" description="Helical" evidence="8">
    <location>
        <begin position="285"/>
        <end position="308"/>
    </location>
</feature>
<dbReference type="InterPro" id="IPR004776">
    <property type="entry name" value="Mem_transp_PIN-like"/>
</dbReference>
<organism evidence="10 11">
    <name type="scientific">Leptotrichia wadei</name>
    <dbReference type="NCBI Taxonomy" id="157687"/>
    <lineage>
        <taxon>Bacteria</taxon>
        <taxon>Fusobacteriati</taxon>
        <taxon>Fusobacteriota</taxon>
        <taxon>Fusobacteriia</taxon>
        <taxon>Fusobacteriales</taxon>
        <taxon>Leptotrichiaceae</taxon>
        <taxon>Leptotrichia</taxon>
    </lineage>
</organism>
<reference evidence="9 12" key="3">
    <citation type="submission" date="2019-07" db="EMBL/GenBank/DDBJ databases">
        <title>Complete Genome Sequence of Leptotrichia wadei Strain JMUB3933.</title>
        <authorList>
            <person name="Watanabe S."/>
            <person name="Cui L."/>
        </authorList>
    </citation>
    <scope>NUCLEOTIDE SEQUENCE [LARGE SCALE GENOMIC DNA]</scope>
    <source>
        <strain evidence="9 12">JMUB3933</strain>
    </source>
</reference>
<keyword evidence="6 8" id="KW-1133">Transmembrane helix</keyword>
<dbReference type="STRING" id="157687.HMPREF3180_01124"/>
<keyword evidence="5 8" id="KW-0812">Transmembrane</keyword>
<feature type="transmembrane region" description="Helical" evidence="8">
    <location>
        <begin position="41"/>
        <end position="62"/>
    </location>
</feature>
<evidence type="ECO:0000256" key="6">
    <source>
        <dbReference type="ARBA" id="ARBA00022989"/>
    </source>
</evidence>
<feature type="transmembrane region" description="Helical" evidence="8">
    <location>
        <begin position="102"/>
        <end position="120"/>
    </location>
</feature>
<sequence>MKELVFCLNATMPVFLLMILGYVFRRVGVIDLEFADKMNRFVFLALLPALLFKELSLSDFSAIWDLKYLLFCFFTTFLSILIMCISSIFLKDRSIRGEFIQASFRSSAALLAYAFVQNVYGEAKIVALMVIGAVPLYNVASVVILMLLRPKQGKLNRVVLKNTLKGVIKNPLILGILAGMIWAMLKIPQPVIMKKSISTFAAAATPLGLLALGASFDVKEVFSKIKVVLVSSSFKLIILTAIFLPIAVKMGFKDEKLVAVLGMLGSPTTPTSFTMARGMGHNGSVTSGTVMVTTIMSIFTLTSWLYILKIAGLV</sequence>
<dbReference type="RefSeq" id="WP_060917879.1">
    <property type="nucleotide sequence ID" value="NZ_AP019834.1"/>
</dbReference>
<evidence type="ECO:0000256" key="4">
    <source>
        <dbReference type="ARBA" id="ARBA00022475"/>
    </source>
</evidence>
<accession>A0A134ACR5</accession>
<feature type="transmembrane region" description="Helical" evidence="8">
    <location>
        <begin position="197"/>
        <end position="216"/>
    </location>
</feature>
<keyword evidence="11" id="KW-1185">Reference proteome</keyword>
<dbReference type="AlphaFoldDB" id="A0A134ACR5"/>
<dbReference type="GO" id="GO:0055085">
    <property type="term" value="P:transmembrane transport"/>
    <property type="evidence" value="ECO:0007669"/>
    <property type="project" value="InterPro"/>
</dbReference>
<evidence type="ECO:0000313" key="11">
    <source>
        <dbReference type="Proteomes" id="UP000070483"/>
    </source>
</evidence>
<dbReference type="InterPro" id="IPR038770">
    <property type="entry name" value="Na+/solute_symporter_sf"/>
</dbReference>
<evidence type="ECO:0000313" key="9">
    <source>
        <dbReference type="EMBL" id="BBM47845.1"/>
    </source>
</evidence>
<feature type="transmembrane region" description="Helical" evidence="8">
    <location>
        <begin position="228"/>
        <end position="248"/>
    </location>
</feature>
<evidence type="ECO:0000256" key="3">
    <source>
        <dbReference type="ARBA" id="ARBA00022448"/>
    </source>
</evidence>
<reference evidence="11" key="2">
    <citation type="submission" date="2016-01" db="EMBL/GenBank/DDBJ databases">
        <authorList>
            <person name="Mitreva M."/>
            <person name="Pepin K.H."/>
            <person name="Mihindukulasuriya K.A."/>
            <person name="Fulton R."/>
            <person name="Fronick C."/>
            <person name="O'Laughlin M."/>
            <person name="Miner T."/>
            <person name="Herter B."/>
            <person name="Rosa B.A."/>
            <person name="Cordes M."/>
            <person name="Tomlinson C."/>
            <person name="Wollam A."/>
            <person name="Palsikar V.B."/>
            <person name="Mardis E.R."/>
            <person name="Wilson R.K."/>
        </authorList>
    </citation>
    <scope>NUCLEOTIDE SEQUENCE [LARGE SCALE GENOMIC DNA]</scope>
    <source>
        <strain evidence="11">KA00185</strain>
    </source>
</reference>
<dbReference type="GO" id="GO:0005886">
    <property type="term" value="C:plasma membrane"/>
    <property type="evidence" value="ECO:0007669"/>
    <property type="project" value="UniProtKB-SubCell"/>
</dbReference>
<keyword evidence="3" id="KW-0813">Transport</keyword>
<evidence type="ECO:0000256" key="1">
    <source>
        <dbReference type="ARBA" id="ARBA00004651"/>
    </source>
</evidence>
<feature type="transmembrane region" description="Helical" evidence="8">
    <location>
        <begin position="126"/>
        <end position="148"/>
    </location>
</feature>
<comment type="subcellular location">
    <subcellularLocation>
        <location evidence="1">Cell membrane</location>
        <topology evidence="1">Multi-pass membrane protein</topology>
    </subcellularLocation>
</comment>
<evidence type="ECO:0000256" key="2">
    <source>
        <dbReference type="ARBA" id="ARBA00010145"/>
    </source>
</evidence>
<feature type="transmembrane region" description="Helical" evidence="8">
    <location>
        <begin position="168"/>
        <end position="185"/>
    </location>
</feature>
<proteinExistence type="inferred from homology"/>
<dbReference type="EMBL" id="LSDD01000089">
    <property type="protein sequence ID" value="KXB65445.1"/>
    <property type="molecule type" value="Genomic_DNA"/>
</dbReference>
<feature type="transmembrane region" description="Helical" evidence="8">
    <location>
        <begin position="68"/>
        <end position="90"/>
    </location>
</feature>
<reference evidence="10" key="1">
    <citation type="submission" date="2016-01" db="EMBL/GenBank/DDBJ databases">
        <authorList>
            <person name="Oliw E.H."/>
        </authorList>
    </citation>
    <scope>NUCLEOTIDE SEQUENCE [LARGE SCALE GENOMIC DNA]</scope>
    <source>
        <strain evidence="10">KA00185</strain>
    </source>
</reference>
<evidence type="ECO:0000313" key="10">
    <source>
        <dbReference type="EMBL" id="KXB65445.1"/>
    </source>
</evidence>
<evidence type="ECO:0000256" key="7">
    <source>
        <dbReference type="ARBA" id="ARBA00023136"/>
    </source>
</evidence>
<dbReference type="EMBL" id="AP019834">
    <property type="protein sequence ID" value="BBM47845.1"/>
    <property type="molecule type" value="Genomic_DNA"/>
</dbReference>
<protein>
    <submittedName>
        <fullName evidence="10">Transporter, auxin efflux carrier family protein</fullName>
    </submittedName>
</protein>
<keyword evidence="4" id="KW-1003">Cell membrane</keyword>
<evidence type="ECO:0000256" key="8">
    <source>
        <dbReference type="SAM" id="Phobius"/>
    </source>
</evidence>
<dbReference type="Gene3D" id="1.20.1530.20">
    <property type="match status" value="1"/>
</dbReference>
<dbReference type="PANTHER" id="PTHR36838">
    <property type="entry name" value="AUXIN EFFLUX CARRIER FAMILY PROTEIN"/>
    <property type="match status" value="1"/>
</dbReference>
<dbReference type="PATRIC" id="fig|157687.3.peg.1119"/>
<gene>
    <name evidence="10" type="ORF">HMPREF3180_01124</name>
    <name evidence="9" type="ORF">JMUB3933_1346</name>
</gene>
<dbReference type="Pfam" id="PF03547">
    <property type="entry name" value="Mem_trans"/>
    <property type="match status" value="1"/>
</dbReference>
<dbReference type="PANTHER" id="PTHR36838:SF4">
    <property type="entry name" value="AUXIN EFFLUX CARRIER FAMILY PROTEIN"/>
    <property type="match status" value="1"/>
</dbReference>
<keyword evidence="7 8" id="KW-0472">Membrane</keyword>